<dbReference type="EMBL" id="CP047898">
    <property type="protein sequence ID" value="QHK22106.1"/>
    <property type="molecule type" value="Genomic_DNA"/>
</dbReference>
<dbReference type="CDD" id="cd06261">
    <property type="entry name" value="TM_PBP2"/>
    <property type="match status" value="1"/>
</dbReference>
<dbReference type="InterPro" id="IPR035906">
    <property type="entry name" value="MetI-like_sf"/>
</dbReference>
<keyword evidence="4 7" id="KW-0812">Transmembrane</keyword>
<dbReference type="Gene3D" id="1.10.3720.10">
    <property type="entry name" value="MetI-like"/>
    <property type="match status" value="1"/>
</dbReference>
<dbReference type="SUPFAM" id="SSF161098">
    <property type="entry name" value="MetI-like"/>
    <property type="match status" value="1"/>
</dbReference>
<evidence type="ECO:0000256" key="4">
    <source>
        <dbReference type="ARBA" id="ARBA00022692"/>
    </source>
</evidence>
<dbReference type="GO" id="GO:0005886">
    <property type="term" value="C:plasma membrane"/>
    <property type="evidence" value="ECO:0007669"/>
    <property type="project" value="UniProtKB-SubCell"/>
</dbReference>
<dbReference type="KEGG" id="psey:GU243_00330"/>
<feature type="transmembrane region" description="Helical" evidence="7">
    <location>
        <begin position="12"/>
        <end position="31"/>
    </location>
</feature>
<feature type="transmembrane region" description="Helical" evidence="7">
    <location>
        <begin position="97"/>
        <end position="122"/>
    </location>
</feature>
<feature type="domain" description="ABC transmembrane type-1" evidence="8">
    <location>
        <begin position="95"/>
        <end position="303"/>
    </location>
</feature>
<organism evidence="9 10">
    <name type="scientific">Pseudarthrobacter psychrotolerans</name>
    <dbReference type="NCBI Taxonomy" id="2697569"/>
    <lineage>
        <taxon>Bacteria</taxon>
        <taxon>Bacillati</taxon>
        <taxon>Actinomycetota</taxon>
        <taxon>Actinomycetes</taxon>
        <taxon>Micrococcales</taxon>
        <taxon>Micrococcaceae</taxon>
        <taxon>Pseudarthrobacter</taxon>
    </lineage>
</organism>
<feature type="transmembrane region" description="Helical" evidence="7">
    <location>
        <begin position="280"/>
        <end position="303"/>
    </location>
</feature>
<dbReference type="Proteomes" id="UP000464186">
    <property type="component" value="Chromosome"/>
</dbReference>
<keyword evidence="10" id="KW-1185">Reference proteome</keyword>
<sequence length="313" mass="33105">MLTFLFRRAVTGVILIVAISIVTFVLIYASGGDIARHILGGDADQAQVDAKARELGLDQPIMNQYFAWFGKMASGDFGRSWFTSESVTAAVSSRLSVTLSIVVVALIVVAIMSVILGVTAAVRRGWVDRVVQIVSVLGVALPNFWLALMLVVILAINIPVFPATGYVAPATSVTGWMLSITLPVIAITVGGVAGAAQQIRGSVIDVMRQDYVRTLRSRGLSRSSVLFKHVLRNAAPAALTVLSLQFIGMIGGAVVIEKVFALPGLGLLALNATLRGDIPIVMAVVMTMAAVVVIVNLTIDLVNGWASPKARVK</sequence>
<evidence type="ECO:0000256" key="7">
    <source>
        <dbReference type="RuleBase" id="RU363032"/>
    </source>
</evidence>
<keyword evidence="3" id="KW-1003">Cell membrane</keyword>
<gene>
    <name evidence="9" type="ORF">GU243_00330</name>
</gene>
<dbReference type="InterPro" id="IPR000515">
    <property type="entry name" value="MetI-like"/>
</dbReference>
<evidence type="ECO:0000256" key="1">
    <source>
        <dbReference type="ARBA" id="ARBA00004651"/>
    </source>
</evidence>
<evidence type="ECO:0000256" key="2">
    <source>
        <dbReference type="ARBA" id="ARBA00022448"/>
    </source>
</evidence>
<evidence type="ECO:0000313" key="9">
    <source>
        <dbReference type="EMBL" id="QHK22106.1"/>
    </source>
</evidence>
<evidence type="ECO:0000256" key="5">
    <source>
        <dbReference type="ARBA" id="ARBA00022989"/>
    </source>
</evidence>
<dbReference type="Pfam" id="PF00528">
    <property type="entry name" value="BPD_transp_1"/>
    <property type="match status" value="1"/>
</dbReference>
<evidence type="ECO:0000256" key="6">
    <source>
        <dbReference type="ARBA" id="ARBA00023136"/>
    </source>
</evidence>
<name>A0A6P1NP02_9MICC</name>
<keyword evidence="6 7" id="KW-0472">Membrane</keyword>
<accession>A0A6P1NP02</accession>
<comment type="subcellular location">
    <subcellularLocation>
        <location evidence="1 7">Cell membrane</location>
        <topology evidence="1 7">Multi-pass membrane protein</topology>
    </subcellularLocation>
</comment>
<evidence type="ECO:0000256" key="3">
    <source>
        <dbReference type="ARBA" id="ARBA00022475"/>
    </source>
</evidence>
<keyword evidence="5 7" id="KW-1133">Transmembrane helix</keyword>
<evidence type="ECO:0000259" key="8">
    <source>
        <dbReference type="PROSITE" id="PS50928"/>
    </source>
</evidence>
<dbReference type="AlphaFoldDB" id="A0A6P1NP02"/>
<dbReference type="GO" id="GO:0055085">
    <property type="term" value="P:transmembrane transport"/>
    <property type="evidence" value="ECO:0007669"/>
    <property type="project" value="InterPro"/>
</dbReference>
<dbReference type="PANTHER" id="PTHR43163:SF6">
    <property type="entry name" value="DIPEPTIDE TRANSPORT SYSTEM PERMEASE PROTEIN DPPB-RELATED"/>
    <property type="match status" value="1"/>
</dbReference>
<dbReference type="PANTHER" id="PTHR43163">
    <property type="entry name" value="DIPEPTIDE TRANSPORT SYSTEM PERMEASE PROTEIN DPPB-RELATED"/>
    <property type="match status" value="1"/>
</dbReference>
<proteinExistence type="inferred from homology"/>
<comment type="similarity">
    <text evidence="7">Belongs to the binding-protein-dependent transport system permease family.</text>
</comment>
<keyword evidence="2 7" id="KW-0813">Transport</keyword>
<feature type="transmembrane region" description="Helical" evidence="7">
    <location>
        <begin position="237"/>
        <end position="260"/>
    </location>
</feature>
<evidence type="ECO:0000313" key="10">
    <source>
        <dbReference type="Proteomes" id="UP000464186"/>
    </source>
</evidence>
<dbReference type="PROSITE" id="PS50928">
    <property type="entry name" value="ABC_TM1"/>
    <property type="match status" value="1"/>
</dbReference>
<reference evidence="9 10" key="1">
    <citation type="submission" date="2020-01" db="EMBL/GenBank/DDBJ databases">
        <title>Pseudarthrobacter psychrotolerans sp. nov., isolated from antarctic soil.</title>
        <authorList>
            <person name="Shin Y."/>
            <person name="Park W."/>
        </authorList>
    </citation>
    <scope>NUCLEOTIDE SEQUENCE [LARGE SCALE GENOMIC DNA]</scope>
    <source>
        <strain evidence="9 10">YJ56</strain>
    </source>
</reference>
<dbReference type="Pfam" id="PF19300">
    <property type="entry name" value="BPD_transp_1_N"/>
    <property type="match status" value="1"/>
</dbReference>
<feature type="transmembrane region" description="Helical" evidence="7">
    <location>
        <begin position="134"/>
        <end position="156"/>
    </location>
</feature>
<protein>
    <submittedName>
        <fullName evidence="9">ABC transporter permease subunit</fullName>
    </submittedName>
</protein>
<dbReference type="InterPro" id="IPR045621">
    <property type="entry name" value="BPD_transp_1_N"/>
</dbReference>
<feature type="transmembrane region" description="Helical" evidence="7">
    <location>
        <begin position="176"/>
        <end position="196"/>
    </location>
</feature>